<gene>
    <name evidence="1" type="ORF">GDO81_027335</name>
</gene>
<dbReference type="AlphaFoldDB" id="A0AAV6YMI5"/>
<dbReference type="Proteomes" id="UP000824782">
    <property type="component" value="Unassembled WGS sequence"/>
</dbReference>
<keyword evidence="2" id="KW-1185">Reference proteome</keyword>
<name>A0AAV6YMI5_ENGPU</name>
<evidence type="ECO:0000313" key="2">
    <source>
        <dbReference type="Proteomes" id="UP000824782"/>
    </source>
</evidence>
<sequence length="93" mass="10374">MNLAKDIRDRERGGRAHVYVVEGDNEEASPKLMEILMHLLGERKELKPSTCDDVVDKNAGAAIKLYQVTDSNGNLMVQEVATKPLTQDLLNHD</sequence>
<accession>A0AAV6YMI5</accession>
<organism evidence="1 2">
    <name type="scientific">Engystomops pustulosus</name>
    <name type="common">Tungara frog</name>
    <name type="synonym">Physalaemus pustulosus</name>
    <dbReference type="NCBI Taxonomy" id="76066"/>
    <lineage>
        <taxon>Eukaryota</taxon>
        <taxon>Metazoa</taxon>
        <taxon>Chordata</taxon>
        <taxon>Craniata</taxon>
        <taxon>Vertebrata</taxon>
        <taxon>Euteleostomi</taxon>
        <taxon>Amphibia</taxon>
        <taxon>Batrachia</taxon>
        <taxon>Anura</taxon>
        <taxon>Neobatrachia</taxon>
        <taxon>Hyloidea</taxon>
        <taxon>Leptodactylidae</taxon>
        <taxon>Leiuperinae</taxon>
        <taxon>Engystomops</taxon>
    </lineage>
</organism>
<protein>
    <submittedName>
        <fullName evidence="1">Uncharacterized protein</fullName>
    </submittedName>
</protein>
<dbReference type="EMBL" id="WNYA01052518">
    <property type="protein sequence ID" value="KAG8535995.1"/>
    <property type="molecule type" value="Genomic_DNA"/>
</dbReference>
<feature type="non-terminal residue" evidence="1">
    <location>
        <position position="93"/>
    </location>
</feature>
<proteinExistence type="predicted"/>
<evidence type="ECO:0000313" key="1">
    <source>
        <dbReference type="EMBL" id="KAG8535995.1"/>
    </source>
</evidence>
<reference evidence="1" key="1">
    <citation type="thesis" date="2020" institute="ProQuest LLC" country="789 East Eisenhower Parkway, Ann Arbor, MI, USA">
        <title>Comparative Genomics and Chromosome Evolution.</title>
        <authorList>
            <person name="Mudd A.B."/>
        </authorList>
    </citation>
    <scope>NUCLEOTIDE SEQUENCE</scope>
    <source>
        <strain evidence="1">237g6f4</strain>
        <tissue evidence="1">Blood</tissue>
    </source>
</reference>
<comment type="caution">
    <text evidence="1">The sequence shown here is derived from an EMBL/GenBank/DDBJ whole genome shotgun (WGS) entry which is preliminary data.</text>
</comment>